<dbReference type="EMBL" id="QOKY01000204">
    <property type="protein sequence ID" value="RMZ52583.1"/>
    <property type="molecule type" value="Genomic_DNA"/>
</dbReference>
<proteinExistence type="predicted"/>
<dbReference type="Proteomes" id="UP000279271">
    <property type="component" value="Unassembled WGS sequence"/>
</dbReference>
<dbReference type="AlphaFoldDB" id="A0A3M7KPX0"/>
<protein>
    <submittedName>
        <fullName evidence="2">Uncharacterized protein</fullName>
    </submittedName>
</protein>
<feature type="region of interest" description="Disordered" evidence="1">
    <location>
        <begin position="62"/>
        <end position="92"/>
    </location>
</feature>
<name>A0A3M7KPX0_AUXPR</name>
<gene>
    <name evidence="2" type="ORF">APUTEX25_003726</name>
</gene>
<reference evidence="3" key="1">
    <citation type="journal article" date="2018" name="Algal Res.">
        <title>Characterization of plant carbon substrate utilization by Auxenochlorella protothecoides.</title>
        <authorList>
            <person name="Vogler B.W."/>
            <person name="Starkenburg S.R."/>
            <person name="Sudasinghe N."/>
            <person name="Schambach J.Y."/>
            <person name="Rollin J.A."/>
            <person name="Pattathil S."/>
            <person name="Barry A.N."/>
        </authorList>
    </citation>
    <scope>NUCLEOTIDE SEQUENCE [LARGE SCALE GENOMIC DNA]</scope>
    <source>
        <strain evidence="3">UTEX 25</strain>
    </source>
</reference>
<sequence length="92" mass="10193">MAGRVQAQCSLKGEPIFNLDLEASEVPISKQVDILKSKLMSFFTSYMKSENIPVTEDINLMEEVDMGQDPDSQPQKPAGRNAGKKRKGPRVP</sequence>
<evidence type="ECO:0000313" key="3">
    <source>
        <dbReference type="Proteomes" id="UP000279271"/>
    </source>
</evidence>
<feature type="compositionally biased region" description="Basic residues" evidence="1">
    <location>
        <begin position="82"/>
        <end position="92"/>
    </location>
</feature>
<organism evidence="2 3">
    <name type="scientific">Auxenochlorella protothecoides</name>
    <name type="common">Green microalga</name>
    <name type="synonym">Chlorella protothecoides</name>
    <dbReference type="NCBI Taxonomy" id="3075"/>
    <lineage>
        <taxon>Eukaryota</taxon>
        <taxon>Viridiplantae</taxon>
        <taxon>Chlorophyta</taxon>
        <taxon>core chlorophytes</taxon>
        <taxon>Trebouxiophyceae</taxon>
        <taxon>Chlorellales</taxon>
        <taxon>Chlorellaceae</taxon>
        <taxon>Auxenochlorella</taxon>
    </lineage>
</organism>
<accession>A0A3M7KPX0</accession>
<evidence type="ECO:0000313" key="2">
    <source>
        <dbReference type="EMBL" id="RMZ52583.1"/>
    </source>
</evidence>
<comment type="caution">
    <text evidence="2">The sequence shown here is derived from an EMBL/GenBank/DDBJ whole genome shotgun (WGS) entry which is preliminary data.</text>
</comment>
<evidence type="ECO:0000256" key="1">
    <source>
        <dbReference type="SAM" id="MobiDB-lite"/>
    </source>
</evidence>